<accession>A0A1Y2HZM9</accession>
<evidence type="ECO:0000313" key="1">
    <source>
        <dbReference type="EMBL" id="ORZ40057.1"/>
    </source>
</evidence>
<evidence type="ECO:0000313" key="2">
    <source>
        <dbReference type="Proteomes" id="UP000193411"/>
    </source>
</evidence>
<dbReference type="AlphaFoldDB" id="A0A1Y2HZM9"/>
<protein>
    <recommendedName>
        <fullName evidence="3">Alpha/Beta hydrolase protein</fullName>
    </recommendedName>
</protein>
<comment type="caution">
    <text evidence="1">The sequence shown here is derived from an EMBL/GenBank/DDBJ whole genome shotgun (WGS) entry which is preliminary data.</text>
</comment>
<dbReference type="GO" id="GO:0016787">
    <property type="term" value="F:hydrolase activity"/>
    <property type="evidence" value="ECO:0007669"/>
    <property type="project" value="InterPro"/>
</dbReference>
<organism evidence="1 2">
    <name type="scientific">Catenaria anguillulae PL171</name>
    <dbReference type="NCBI Taxonomy" id="765915"/>
    <lineage>
        <taxon>Eukaryota</taxon>
        <taxon>Fungi</taxon>
        <taxon>Fungi incertae sedis</taxon>
        <taxon>Blastocladiomycota</taxon>
        <taxon>Blastocladiomycetes</taxon>
        <taxon>Blastocladiales</taxon>
        <taxon>Catenariaceae</taxon>
        <taxon>Catenaria</taxon>
    </lineage>
</organism>
<proteinExistence type="predicted"/>
<keyword evidence="2" id="KW-1185">Reference proteome</keyword>
<reference evidence="1 2" key="1">
    <citation type="submission" date="2016-07" db="EMBL/GenBank/DDBJ databases">
        <title>Pervasive Adenine N6-methylation of Active Genes in Fungi.</title>
        <authorList>
            <consortium name="DOE Joint Genome Institute"/>
            <person name="Mondo S.J."/>
            <person name="Dannebaum R.O."/>
            <person name="Kuo R.C."/>
            <person name="Labutti K."/>
            <person name="Haridas S."/>
            <person name="Kuo A."/>
            <person name="Salamov A."/>
            <person name="Ahrendt S.R."/>
            <person name="Lipzen A."/>
            <person name="Sullivan W."/>
            <person name="Andreopoulos W.B."/>
            <person name="Clum A."/>
            <person name="Lindquist E."/>
            <person name="Daum C."/>
            <person name="Ramamoorthy G.K."/>
            <person name="Gryganskyi A."/>
            <person name="Culley D."/>
            <person name="Magnuson J.K."/>
            <person name="James T.Y."/>
            <person name="O'Malley M.A."/>
            <person name="Stajich J.E."/>
            <person name="Spatafora J.W."/>
            <person name="Visel A."/>
            <person name="Grigoriev I.V."/>
        </authorList>
    </citation>
    <scope>NUCLEOTIDE SEQUENCE [LARGE SCALE GENOMIC DNA]</scope>
    <source>
        <strain evidence="1 2">PL171</strain>
    </source>
</reference>
<dbReference type="STRING" id="765915.A0A1Y2HZM9"/>
<dbReference type="OrthoDB" id="10258358at2759"/>
<evidence type="ECO:0008006" key="3">
    <source>
        <dbReference type="Google" id="ProtNLM"/>
    </source>
</evidence>
<dbReference type="InterPro" id="IPR029058">
    <property type="entry name" value="AB_hydrolase_fold"/>
</dbReference>
<sequence>MHTSRILLSAAPKPPTSPASAAAAVAAVTAALKSSSATVTAAAASAASAATSRLIAATTPPANAAATTEQPRKTLIPLTRLQLLTRLPRSNHREATVYVKGFLQSGEDPRNFDSWLQSHHLLALSPKHSWDGLSFGYSWNSGALLHPITLPVPLTTLGTVATRLLTLSRLTPAGVLGSLALDTTLNLGKLAWQFRQASSAAELGAPQLAETLRELRKECDHVRVVAHSLGCRHVTHAIALMHPDDRPDTVHLCAPAMTNQFFRAAQVRKRAEIEAVIRMEEERLRAVEEQPEQVHESMAQWGEPDAIPLAEQPLPHTSVGTVDETSHEVVPIPLAKRGTYVYWTSRDTVLALLFRAVALGDLAMGHIGVHPPPPPGPTPEALSVAHAEYLMGKHDQGADGVDGGQPPDVIHLHRDPFGPRPSQLDVAWAGKRLVREYDTGATLESIDVSEQFATISTVHTAYSSRFHAMAREYWHANQW</sequence>
<gene>
    <name evidence="1" type="ORF">BCR44DRAFT_1426177</name>
</gene>
<dbReference type="Proteomes" id="UP000193411">
    <property type="component" value="Unassembled WGS sequence"/>
</dbReference>
<dbReference type="EMBL" id="MCFL01000004">
    <property type="protein sequence ID" value="ORZ40057.1"/>
    <property type="molecule type" value="Genomic_DNA"/>
</dbReference>
<name>A0A1Y2HZM9_9FUNG</name>
<dbReference type="Gene3D" id="3.40.50.1820">
    <property type="entry name" value="alpha/beta hydrolase"/>
    <property type="match status" value="1"/>
</dbReference>